<dbReference type="EMBL" id="GIDH01000377">
    <property type="protein sequence ID" value="NOV52320.1"/>
    <property type="molecule type" value="Transcribed_RNA"/>
</dbReference>
<accession>A0A6M2E332</accession>
<feature type="chain" id="PRO_5027080815" evidence="1">
    <location>
        <begin position="19"/>
        <end position="106"/>
    </location>
</feature>
<feature type="signal peptide" evidence="1">
    <location>
        <begin position="1"/>
        <end position="18"/>
    </location>
</feature>
<organism evidence="2">
    <name type="scientific">Amblyomma tuberculatum</name>
    <dbReference type="NCBI Taxonomy" id="48802"/>
    <lineage>
        <taxon>Eukaryota</taxon>
        <taxon>Metazoa</taxon>
        <taxon>Ecdysozoa</taxon>
        <taxon>Arthropoda</taxon>
        <taxon>Chelicerata</taxon>
        <taxon>Arachnida</taxon>
        <taxon>Acari</taxon>
        <taxon>Parasitiformes</taxon>
        <taxon>Ixodida</taxon>
        <taxon>Ixodoidea</taxon>
        <taxon>Ixodidae</taxon>
        <taxon>Amblyomminae</taxon>
        <taxon>Amblyomma</taxon>
    </lineage>
</organism>
<dbReference type="AlphaFoldDB" id="A0A6M2E332"/>
<evidence type="ECO:0000256" key="1">
    <source>
        <dbReference type="SAM" id="SignalP"/>
    </source>
</evidence>
<proteinExistence type="predicted"/>
<protein>
    <submittedName>
        <fullName evidence="2">Putative secreted protein</fullName>
    </submittedName>
</protein>
<name>A0A6M2E332_9ACAR</name>
<reference evidence="2" key="1">
    <citation type="submission" date="2019-12" db="EMBL/GenBank/DDBJ databases">
        <title>The sialotranscriptome of the gopher-tortoise tick, Amblyomma tuberculatum.</title>
        <authorList>
            <person name="Karim S."/>
            <person name="Andersen J."/>
            <person name="Kumar D."/>
            <person name="Adamson S."/>
            <person name="Ennen J."/>
            <person name="Qualis C.P."/>
            <person name="Ribeiro J.M.C."/>
        </authorList>
    </citation>
    <scope>NUCLEOTIDE SEQUENCE</scope>
    <source>
        <strain evidence="2">Removed</strain>
        <tissue evidence="2">Salivary glands</tissue>
    </source>
</reference>
<sequence>MILLHALLSYCLVYAVSCQQYTTFGGNTDWQNYHPIKVATNTLRREILRSDTSTWNIYHPIKVAKNTPRRKDTLRPTNTMSSLTGPLQMAMVGCAMSGYLQENGLQ</sequence>
<keyword evidence="1" id="KW-0732">Signal</keyword>
<evidence type="ECO:0000313" key="2">
    <source>
        <dbReference type="EMBL" id="NOV52320.1"/>
    </source>
</evidence>